<gene>
    <name evidence="1" type="ORF">BACDOR_04533</name>
</gene>
<sequence>MNFFTSTLIISHLRYKKNKNTKKREHFMYFLNIICILVV</sequence>
<proteinExistence type="predicted"/>
<name>B6W4N3_9BACT</name>
<dbReference type="Proteomes" id="UP000004849">
    <property type="component" value="Unassembled WGS sequence"/>
</dbReference>
<protein>
    <submittedName>
        <fullName evidence="1">Uncharacterized protein</fullName>
    </submittedName>
</protein>
<reference evidence="1 2" key="1">
    <citation type="submission" date="2008-10" db="EMBL/GenBank/DDBJ databases">
        <title>Draft genome sequence of Bacteroides dorei (DSM 17855).</title>
        <authorList>
            <person name="Sudarsanam P."/>
            <person name="Ley R."/>
            <person name="Guruge J."/>
            <person name="Turnbaugh P.J."/>
            <person name="Mahowald M."/>
            <person name="Liep D."/>
            <person name="Gordon J."/>
        </authorList>
    </citation>
    <scope>NUCLEOTIDE SEQUENCE [LARGE SCALE GENOMIC DNA]</scope>
    <source>
        <strain evidence="1 2">DSM 17855</strain>
    </source>
</reference>
<organism evidence="1 2">
    <name type="scientific">Phocaeicola dorei DSM 17855</name>
    <dbReference type="NCBI Taxonomy" id="483217"/>
    <lineage>
        <taxon>Bacteria</taxon>
        <taxon>Pseudomonadati</taxon>
        <taxon>Bacteroidota</taxon>
        <taxon>Bacteroidia</taxon>
        <taxon>Bacteroidales</taxon>
        <taxon>Bacteroidaceae</taxon>
        <taxon>Phocaeicola</taxon>
    </lineage>
</organism>
<dbReference type="AlphaFoldDB" id="B6W4N3"/>
<evidence type="ECO:0000313" key="1">
    <source>
        <dbReference type="EMBL" id="EEB23023.1"/>
    </source>
</evidence>
<dbReference type="HOGENOM" id="CLU_3304610_0_0_10"/>
<reference evidence="1 2" key="2">
    <citation type="submission" date="2008-10" db="EMBL/GenBank/DDBJ databases">
        <authorList>
            <person name="Fulton L."/>
            <person name="Clifton S."/>
            <person name="Fulton B."/>
            <person name="Xu J."/>
            <person name="Minx P."/>
            <person name="Pepin K.H."/>
            <person name="Johnson M."/>
            <person name="Thiruvilangam P."/>
            <person name="Bhonagiri V."/>
            <person name="Nash W.E."/>
            <person name="Mardis E.R."/>
            <person name="Wilson R.K."/>
        </authorList>
    </citation>
    <scope>NUCLEOTIDE SEQUENCE [LARGE SCALE GENOMIC DNA]</scope>
    <source>
        <strain evidence="1 2">DSM 17855</strain>
    </source>
</reference>
<dbReference type="EMBL" id="ABWZ01000081">
    <property type="protein sequence ID" value="EEB23023.1"/>
    <property type="molecule type" value="Genomic_DNA"/>
</dbReference>
<accession>B6W4N3</accession>
<evidence type="ECO:0000313" key="2">
    <source>
        <dbReference type="Proteomes" id="UP000004849"/>
    </source>
</evidence>